<gene>
    <name evidence="1" type="ORF">E1B28_010542</name>
</gene>
<comment type="caution">
    <text evidence="1">The sequence shown here is derived from an EMBL/GenBank/DDBJ whole genome shotgun (WGS) entry which is preliminary data.</text>
</comment>
<dbReference type="OrthoDB" id="3005282at2759"/>
<dbReference type="GeneID" id="66079618"/>
<evidence type="ECO:0000313" key="2">
    <source>
        <dbReference type="Proteomes" id="UP001049176"/>
    </source>
</evidence>
<sequence>MSSAPSFFKGASHMQFYGGQSFTNANNIINNFNSYSARAEFEPGPSSSHRDDDKWLTLHGGQRLRRIDMCDVLILREVSSETLCVSVKLKSTNPFRNRMGGVGVVKFRKRVQNAEIVEFGDRRFSVVSLEPEDDGDVEKIRMVLEPLYATALSQRRVWLTQLFGVGRSMTPTLIYHDEVVDVNTIARQYMKVPIVWMYLAYKLWNSVLDVQNDGTLQKLSIQLVTENWMFNLRTGSFQCDVINSALSGEDDSRRFFEWLPPLPRGCNPPLNSNEIIRALPDFLQMVSSYGGQRRIALFHHDALTFGAVVDRREPGILTYFPSIPSPVWSCEPSVGTTGIVANYSESGTNPFLRVFLNPNHFTVPSLVDLTFEKNDNEWEIAIRFSLRLPEDQRFRAAYLAQSLPLYKDYCLDSDELVFVNSLDFRLTGTFRSDPSSCNPPKYLHVPPLSPEWIDNMPCLRWRSNTRLFYWSFDRGGRMEIEKDDWKKYGIPTLEVDTFIGSAWEGWEYRAVEEYLHLKKYDLGGQQFANDHGYPILIKGNPHMQMKTII</sequence>
<dbReference type="Proteomes" id="UP001049176">
    <property type="component" value="Chromosome 6"/>
</dbReference>
<name>A0A9P7RXG5_9AGAR</name>
<dbReference type="AlphaFoldDB" id="A0A9P7RXG5"/>
<protein>
    <submittedName>
        <fullName evidence="1">Uncharacterized protein</fullName>
    </submittedName>
</protein>
<proteinExistence type="predicted"/>
<organism evidence="1 2">
    <name type="scientific">Marasmius oreades</name>
    <name type="common">fairy-ring Marasmius</name>
    <dbReference type="NCBI Taxonomy" id="181124"/>
    <lineage>
        <taxon>Eukaryota</taxon>
        <taxon>Fungi</taxon>
        <taxon>Dikarya</taxon>
        <taxon>Basidiomycota</taxon>
        <taxon>Agaricomycotina</taxon>
        <taxon>Agaricomycetes</taxon>
        <taxon>Agaricomycetidae</taxon>
        <taxon>Agaricales</taxon>
        <taxon>Marasmiineae</taxon>
        <taxon>Marasmiaceae</taxon>
        <taxon>Marasmius</taxon>
    </lineage>
</organism>
<dbReference type="RefSeq" id="XP_043007984.1">
    <property type="nucleotide sequence ID" value="XM_043155515.1"/>
</dbReference>
<dbReference type="EMBL" id="CM032186">
    <property type="protein sequence ID" value="KAG7091514.1"/>
    <property type="molecule type" value="Genomic_DNA"/>
</dbReference>
<dbReference type="KEGG" id="more:E1B28_010542"/>
<reference evidence="1" key="1">
    <citation type="journal article" date="2021" name="Genome Biol. Evol.">
        <title>The assembled and annotated genome of the fairy-ring fungus Marasmius oreades.</title>
        <authorList>
            <person name="Hiltunen M."/>
            <person name="Ament-Velasquez S.L."/>
            <person name="Johannesson H."/>
        </authorList>
    </citation>
    <scope>NUCLEOTIDE SEQUENCE</scope>
    <source>
        <strain evidence="1">03SP1</strain>
    </source>
</reference>
<evidence type="ECO:0000313" key="1">
    <source>
        <dbReference type="EMBL" id="KAG7091514.1"/>
    </source>
</evidence>
<accession>A0A9P7RXG5</accession>
<keyword evidence="2" id="KW-1185">Reference proteome</keyword>